<keyword evidence="1" id="KW-0645">Protease</keyword>
<evidence type="ECO:0000256" key="3">
    <source>
        <dbReference type="ARBA" id="ARBA00022801"/>
    </source>
</evidence>
<dbReference type="GeneID" id="19945196"/>
<evidence type="ECO:0000256" key="4">
    <source>
        <dbReference type="ARBA" id="ARBA00022825"/>
    </source>
</evidence>
<evidence type="ECO:0000256" key="6">
    <source>
        <dbReference type="SAM" id="SignalP"/>
    </source>
</evidence>
<feature type="signal peptide" evidence="6">
    <location>
        <begin position="1"/>
        <end position="16"/>
    </location>
</feature>
<keyword evidence="4" id="KW-0720">Serine protease</keyword>
<dbReference type="PANTHER" id="PTHR36234:SF5">
    <property type="entry name" value="LYSYL ENDOPEPTIDASE"/>
    <property type="match status" value="1"/>
</dbReference>
<name>T0QJ67_SAPDV</name>
<gene>
    <name evidence="7" type="ORF">SDRG_04469</name>
</gene>
<dbReference type="SUPFAM" id="SSF50494">
    <property type="entry name" value="Trypsin-like serine proteases"/>
    <property type="match status" value="1"/>
</dbReference>
<keyword evidence="5" id="KW-0843">Virulence</keyword>
<protein>
    <recommendedName>
        <fullName evidence="9">Serine protease</fullName>
    </recommendedName>
</protein>
<sequence>MFGFTKLITFFAAAAAAQQCVQQASIEIGKETPLSLTFNGDAPFSHTIKQVGATYTAVHFDALNIPAGATLTISSLDGKESVKYVGGESRTNVFAEWISGSEAVLSYEAAAYTKQATPVFAIDKVTFGKPPSPLEAICGKDDSKPTKCYTADAAKQKSALSVARLLIGGKSLCTGWLIGSEGHLMTNNHCIKTADDAKNVQVEFGAVCATCDDPNNTKQLGCKGEIVATDAVHLISNPENDFALIKLNVKDGVDIKKYGYLQVRPDGPKLKEEIHIIGNPRGYPQYAAIVVDDGKPGVVTDLSIESCVPDEFGYELDTQGGNSGSPVFSTKENVVVGLHNCGGCPDGPNGGLKINKIVDILKAKNLVPQDAIVGDKPACY</sequence>
<proteinExistence type="predicted"/>
<keyword evidence="8" id="KW-1185">Reference proteome</keyword>
<evidence type="ECO:0008006" key="9">
    <source>
        <dbReference type="Google" id="ProtNLM"/>
    </source>
</evidence>
<dbReference type="RefSeq" id="XP_008608366.1">
    <property type="nucleotide sequence ID" value="XM_008610144.1"/>
</dbReference>
<evidence type="ECO:0000256" key="2">
    <source>
        <dbReference type="ARBA" id="ARBA00022729"/>
    </source>
</evidence>
<dbReference type="EMBL" id="JH767142">
    <property type="protein sequence ID" value="EQC38039.1"/>
    <property type="molecule type" value="Genomic_DNA"/>
</dbReference>
<dbReference type="InParanoid" id="T0QJ67"/>
<organism evidence="7 8">
    <name type="scientific">Saprolegnia diclina (strain VS20)</name>
    <dbReference type="NCBI Taxonomy" id="1156394"/>
    <lineage>
        <taxon>Eukaryota</taxon>
        <taxon>Sar</taxon>
        <taxon>Stramenopiles</taxon>
        <taxon>Oomycota</taxon>
        <taxon>Saprolegniomycetes</taxon>
        <taxon>Saprolegniales</taxon>
        <taxon>Saprolegniaceae</taxon>
        <taxon>Saprolegnia</taxon>
    </lineage>
</organism>
<dbReference type="PANTHER" id="PTHR36234">
    <property type="entry name" value="LYSYL ENDOPEPTIDASE"/>
    <property type="match status" value="1"/>
</dbReference>
<feature type="chain" id="PRO_5004583390" description="Serine protease" evidence="6">
    <location>
        <begin position="17"/>
        <end position="380"/>
    </location>
</feature>
<dbReference type="InterPro" id="IPR009003">
    <property type="entry name" value="Peptidase_S1_PA"/>
</dbReference>
<dbReference type="VEuPathDB" id="FungiDB:SDRG_04469"/>
<dbReference type="InterPro" id="IPR000126">
    <property type="entry name" value="V8_ser_AS"/>
</dbReference>
<evidence type="ECO:0000256" key="5">
    <source>
        <dbReference type="ARBA" id="ARBA00023026"/>
    </source>
</evidence>
<keyword evidence="3" id="KW-0378">Hydrolase</keyword>
<dbReference type="Gene3D" id="2.40.10.10">
    <property type="entry name" value="Trypsin-like serine proteases"/>
    <property type="match status" value="2"/>
</dbReference>
<dbReference type="Proteomes" id="UP000030762">
    <property type="component" value="Unassembled WGS sequence"/>
</dbReference>
<accession>T0QJ67</accession>
<reference evidence="7 8" key="1">
    <citation type="submission" date="2012-04" db="EMBL/GenBank/DDBJ databases">
        <title>The Genome Sequence of Saprolegnia declina VS20.</title>
        <authorList>
            <consortium name="The Broad Institute Genome Sequencing Platform"/>
            <person name="Russ C."/>
            <person name="Nusbaum C."/>
            <person name="Tyler B."/>
            <person name="van West P."/>
            <person name="Dieguez-Uribeondo J."/>
            <person name="de Bruijn I."/>
            <person name="Tripathy S."/>
            <person name="Jiang R."/>
            <person name="Young S.K."/>
            <person name="Zeng Q."/>
            <person name="Gargeya S."/>
            <person name="Fitzgerald M."/>
            <person name="Haas B."/>
            <person name="Abouelleil A."/>
            <person name="Alvarado L."/>
            <person name="Arachchi H.M."/>
            <person name="Berlin A."/>
            <person name="Chapman S.B."/>
            <person name="Goldberg J."/>
            <person name="Griggs A."/>
            <person name="Gujja S."/>
            <person name="Hansen M."/>
            <person name="Howarth C."/>
            <person name="Imamovic A."/>
            <person name="Larimer J."/>
            <person name="McCowen C."/>
            <person name="Montmayeur A."/>
            <person name="Murphy C."/>
            <person name="Neiman D."/>
            <person name="Pearson M."/>
            <person name="Priest M."/>
            <person name="Roberts A."/>
            <person name="Saif S."/>
            <person name="Shea T."/>
            <person name="Sisk P."/>
            <person name="Sykes S."/>
            <person name="Wortman J."/>
            <person name="Nusbaum C."/>
            <person name="Birren B."/>
        </authorList>
    </citation>
    <scope>NUCLEOTIDE SEQUENCE [LARGE SCALE GENOMIC DNA]</scope>
    <source>
        <strain evidence="7 8">VS20</strain>
    </source>
</reference>
<dbReference type="GO" id="GO:0006508">
    <property type="term" value="P:proteolysis"/>
    <property type="evidence" value="ECO:0007669"/>
    <property type="project" value="UniProtKB-KW"/>
</dbReference>
<dbReference type="GO" id="GO:0008236">
    <property type="term" value="F:serine-type peptidase activity"/>
    <property type="evidence" value="ECO:0007669"/>
    <property type="project" value="UniProtKB-KW"/>
</dbReference>
<dbReference type="OrthoDB" id="66543at2759"/>
<dbReference type="PROSITE" id="PS00673">
    <property type="entry name" value="V8_SER"/>
    <property type="match status" value="1"/>
</dbReference>
<dbReference type="InterPro" id="IPR043504">
    <property type="entry name" value="Peptidase_S1_PA_chymotrypsin"/>
</dbReference>
<evidence type="ECO:0000313" key="7">
    <source>
        <dbReference type="EMBL" id="EQC38039.1"/>
    </source>
</evidence>
<dbReference type="Pfam" id="PF13365">
    <property type="entry name" value="Trypsin_2"/>
    <property type="match status" value="1"/>
</dbReference>
<dbReference type="AlphaFoldDB" id="T0QJ67"/>
<dbReference type="OMA" id="VCATCED"/>
<evidence type="ECO:0000256" key="1">
    <source>
        <dbReference type="ARBA" id="ARBA00022670"/>
    </source>
</evidence>
<keyword evidence="2 6" id="KW-0732">Signal</keyword>
<evidence type="ECO:0000313" key="8">
    <source>
        <dbReference type="Proteomes" id="UP000030762"/>
    </source>
</evidence>
<dbReference type="STRING" id="1156394.T0QJ67"/>